<dbReference type="AlphaFoldDB" id="A0A183U3E7"/>
<organism evidence="1 2">
    <name type="scientific">Toxocara canis</name>
    <name type="common">Canine roundworm</name>
    <dbReference type="NCBI Taxonomy" id="6265"/>
    <lineage>
        <taxon>Eukaryota</taxon>
        <taxon>Metazoa</taxon>
        <taxon>Ecdysozoa</taxon>
        <taxon>Nematoda</taxon>
        <taxon>Chromadorea</taxon>
        <taxon>Rhabditida</taxon>
        <taxon>Spirurina</taxon>
        <taxon>Ascaridomorpha</taxon>
        <taxon>Ascaridoidea</taxon>
        <taxon>Toxocaridae</taxon>
        <taxon>Toxocara</taxon>
    </lineage>
</organism>
<sequence>LLAVQLRSACFQKCDPYIPICEKGLERALVKEGTSEPGHCCDQFECRRPELRCENVHCDDGGELEEECPPDSVSGASYVPEGRCCPIYPGHHQIMERGHISKSWADFKLGS</sequence>
<dbReference type="WBParaSite" id="TCNE_0000301701-mRNA-1">
    <property type="protein sequence ID" value="TCNE_0000301701-mRNA-1"/>
    <property type="gene ID" value="TCNE_0000301701"/>
</dbReference>
<protein>
    <submittedName>
        <fullName evidence="2">TIL domain-containing protein</fullName>
    </submittedName>
</protein>
<name>A0A183U3E7_TOXCA</name>
<reference evidence="2" key="1">
    <citation type="submission" date="2016-06" db="UniProtKB">
        <authorList>
            <consortium name="WormBaseParasite"/>
        </authorList>
    </citation>
    <scope>IDENTIFICATION</scope>
</reference>
<dbReference type="Proteomes" id="UP000050794">
    <property type="component" value="Unassembled WGS sequence"/>
</dbReference>
<proteinExistence type="predicted"/>
<evidence type="ECO:0000313" key="2">
    <source>
        <dbReference type="WBParaSite" id="TCNE_0000301701-mRNA-1"/>
    </source>
</evidence>
<evidence type="ECO:0000313" key="1">
    <source>
        <dbReference type="Proteomes" id="UP000050794"/>
    </source>
</evidence>
<accession>A0A183U3E7</accession>
<keyword evidence="1" id="KW-1185">Reference proteome</keyword>